<feature type="region of interest" description="Disordered" evidence="1">
    <location>
        <begin position="361"/>
        <end position="380"/>
    </location>
</feature>
<evidence type="ECO:0000259" key="5">
    <source>
        <dbReference type="Pfam" id="PF24346"/>
    </source>
</evidence>
<feature type="domain" description="DUF6923" evidence="4">
    <location>
        <begin position="23"/>
        <end position="260"/>
    </location>
</feature>
<dbReference type="Pfam" id="PF01345">
    <property type="entry name" value="DUF11"/>
    <property type="match status" value="1"/>
</dbReference>
<dbReference type="SUPFAM" id="SSF51004">
    <property type="entry name" value="C-terminal (heme d1) domain of cytochrome cd1-nitrite reductase"/>
    <property type="match status" value="1"/>
</dbReference>
<evidence type="ECO:0000313" key="7">
    <source>
        <dbReference type="Proteomes" id="UP000606922"/>
    </source>
</evidence>
<evidence type="ECO:0000259" key="4">
    <source>
        <dbReference type="Pfam" id="PF21959"/>
    </source>
</evidence>
<dbReference type="Proteomes" id="UP000606922">
    <property type="component" value="Unassembled WGS sequence"/>
</dbReference>
<dbReference type="InterPro" id="IPR013783">
    <property type="entry name" value="Ig-like_fold"/>
</dbReference>
<comment type="caution">
    <text evidence="6">The sequence shown here is derived from an EMBL/GenBank/DDBJ whole genome shotgun (WGS) entry which is preliminary data.</text>
</comment>
<accession>A0A916SLC6</accession>
<dbReference type="Pfam" id="PF21959">
    <property type="entry name" value="DUF6923"/>
    <property type="match status" value="1"/>
</dbReference>
<dbReference type="InterPro" id="IPR011048">
    <property type="entry name" value="Haem_d1_sf"/>
</dbReference>
<feature type="domain" description="DUF11" evidence="3">
    <location>
        <begin position="265"/>
        <end position="378"/>
    </location>
</feature>
<dbReference type="InterPro" id="IPR054215">
    <property type="entry name" value="DUF6923"/>
</dbReference>
<keyword evidence="7" id="KW-1185">Reference proteome</keyword>
<feature type="transmembrane region" description="Helical" evidence="2">
    <location>
        <begin position="999"/>
        <end position="1019"/>
    </location>
</feature>
<proteinExistence type="predicted"/>
<keyword evidence="2" id="KW-1133">Transmembrane helix</keyword>
<feature type="domain" description="DUF7507" evidence="5">
    <location>
        <begin position="382"/>
        <end position="486"/>
    </location>
</feature>
<evidence type="ECO:0000259" key="3">
    <source>
        <dbReference type="Pfam" id="PF01345"/>
    </source>
</evidence>
<sequence>MLAAPAAYAAPGDPFPAADPLVFVAQQTPTQLFRAATDAAGNVVFAPEGGPAPVGYNAISYNTADNYLYGIVSTLSGTTAFPDQSLVRIGQGGVLTRVGTGTVAPPSTATSQNVGVFGPDGNLHHMSSASTTMYVTNPTTGANVRTITLSEALNAADLALNNGYLWAISSGTATVPAVMRRVDLATGAVTSFPLPVGVNSAQPYGAAWTFGNGNLGFSGNTTGTVYQIAVANAASANPTFTLVATSDGPASQQNDGAASPGLPTDLSIVKTGPAALIAGDTATYTLTVTNNGPGNSSGFVVNDTVPAPLTNVTSPDAACTVTGNAVQCIGGRLVAGATVTYTITASIPANIASGVANTATVTSNEQDPTPGNNTSTTTAGLPGIGIVKNAGTPVDVNGNGLTDAGDTIQYTFDVTNTGQVPLTGVAVNDPKVGAVTCPQTSLAVGATETCSATAAYTITPADVTTGAVDNTATVTGTTPDGDVITSTPSTTSTPTTAAAPGITIVKSASGPASYTAGEVVTYTFVVTNTGNVPLNTVTVDETAFTGTGGSPAITCPATTIAVGTQLVCTATYTLTAADVNAGTVTNSATATGTPTGSTTPITSTPSTVTIPITPAPALTVLKTVSPSVVALAGQTVEYSFRVTNIGNVTLTGVTIDETAFTGSGTVSAIDCPVTTLASGQFTTCTATYTVTQADVDAGGTVSNTATAVGTPPTGPAVTSTPSTAVVTPTQSPALTVVKTADATVAEVGQVVTYSFRVTNTGNLTITDPEVAEGTFTGSGDLSAIACPAGSLAPGDDVTCTATYTVTQADIDSGAISNTATVAGTTPGGGTTDPSDPSTVIVPTDPESALTVVKTADRQTVTAVGQIVTYSFRVTNTGTATITDPAVTEGAFSGSGTLSPLECAPGSSPLAPDASFVCTATYTVVAADLEAGNLTNTATVSGTTPGGGPITSVPSTATVTNGFAPVPPTPTPAPTPATPATPAVPAAIAGVLAHTGSDGVMPAAGAAVLLMLLGGAFLVVRRRKHHRQHDAA</sequence>
<feature type="domain" description="DUF7507" evidence="5">
    <location>
        <begin position="847"/>
        <end position="951"/>
    </location>
</feature>
<keyword evidence="2" id="KW-0812">Transmembrane</keyword>
<dbReference type="Gene3D" id="2.60.40.10">
    <property type="entry name" value="Immunoglobulins"/>
    <property type="match status" value="3"/>
</dbReference>
<dbReference type="InterPro" id="IPR051172">
    <property type="entry name" value="Chlamydia_OmcB"/>
</dbReference>
<feature type="compositionally biased region" description="Polar residues" evidence="1">
    <location>
        <begin position="361"/>
        <end position="379"/>
    </location>
</feature>
<reference evidence="6" key="2">
    <citation type="submission" date="2020-09" db="EMBL/GenBank/DDBJ databases">
        <authorList>
            <person name="Sun Q."/>
            <person name="Zhou Y."/>
        </authorList>
    </citation>
    <scope>NUCLEOTIDE SEQUENCE</scope>
    <source>
        <strain evidence="6">CGMCC 1.12813</strain>
    </source>
</reference>
<dbReference type="InterPro" id="IPR055354">
    <property type="entry name" value="DUF7507"/>
</dbReference>
<name>A0A916SLC6_9MICO</name>
<feature type="domain" description="DUF7507" evidence="5">
    <location>
        <begin position="615"/>
        <end position="719"/>
    </location>
</feature>
<dbReference type="AlphaFoldDB" id="A0A916SLC6"/>
<evidence type="ECO:0000256" key="2">
    <source>
        <dbReference type="SAM" id="Phobius"/>
    </source>
</evidence>
<keyword evidence="2" id="KW-0472">Membrane</keyword>
<dbReference type="EMBL" id="BMGB01000001">
    <property type="protein sequence ID" value="GGB06666.1"/>
    <property type="molecule type" value="Genomic_DNA"/>
</dbReference>
<dbReference type="PANTHER" id="PTHR34819">
    <property type="entry name" value="LARGE CYSTEINE-RICH PERIPLASMIC PROTEIN OMCB"/>
    <property type="match status" value="1"/>
</dbReference>
<evidence type="ECO:0000256" key="1">
    <source>
        <dbReference type="SAM" id="MobiDB-lite"/>
    </source>
</evidence>
<feature type="region of interest" description="Disordered" evidence="1">
    <location>
        <begin position="585"/>
        <end position="604"/>
    </location>
</feature>
<organism evidence="6 7">
    <name type="scientific">Conyzicola nivalis</name>
    <dbReference type="NCBI Taxonomy" id="1477021"/>
    <lineage>
        <taxon>Bacteria</taxon>
        <taxon>Bacillati</taxon>
        <taxon>Actinomycetota</taxon>
        <taxon>Actinomycetes</taxon>
        <taxon>Micrococcales</taxon>
        <taxon>Microbacteriaceae</taxon>
        <taxon>Conyzicola</taxon>
    </lineage>
</organism>
<feature type="domain" description="DUF7507" evidence="5">
    <location>
        <begin position="731"/>
        <end position="830"/>
    </location>
</feature>
<dbReference type="PANTHER" id="PTHR34819:SF3">
    <property type="entry name" value="CELL SURFACE PROTEIN"/>
    <property type="match status" value="1"/>
</dbReference>
<evidence type="ECO:0008006" key="8">
    <source>
        <dbReference type="Google" id="ProtNLM"/>
    </source>
</evidence>
<dbReference type="InterPro" id="IPR047589">
    <property type="entry name" value="DUF11_rpt"/>
</dbReference>
<protein>
    <recommendedName>
        <fullName evidence="8">DUF11 domain-containing protein</fullName>
    </recommendedName>
</protein>
<dbReference type="GO" id="GO:0005975">
    <property type="term" value="P:carbohydrate metabolic process"/>
    <property type="evidence" value="ECO:0007669"/>
    <property type="project" value="UniProtKB-ARBA"/>
</dbReference>
<reference evidence="6" key="1">
    <citation type="journal article" date="2014" name="Int. J. Syst. Evol. Microbiol.">
        <title>Complete genome sequence of Corynebacterium casei LMG S-19264T (=DSM 44701T), isolated from a smear-ripened cheese.</title>
        <authorList>
            <consortium name="US DOE Joint Genome Institute (JGI-PGF)"/>
            <person name="Walter F."/>
            <person name="Albersmeier A."/>
            <person name="Kalinowski J."/>
            <person name="Ruckert C."/>
        </authorList>
    </citation>
    <scope>NUCLEOTIDE SEQUENCE</scope>
    <source>
        <strain evidence="6">CGMCC 1.12813</strain>
    </source>
</reference>
<dbReference type="NCBIfam" id="TIGR01451">
    <property type="entry name" value="B_ant_repeat"/>
    <property type="match status" value="6"/>
</dbReference>
<dbReference type="InterPro" id="IPR001434">
    <property type="entry name" value="OmcB-like_DUF11"/>
</dbReference>
<gene>
    <name evidence="6" type="ORF">GCM10010979_21480</name>
</gene>
<evidence type="ECO:0000313" key="6">
    <source>
        <dbReference type="EMBL" id="GGB06666.1"/>
    </source>
</evidence>
<dbReference type="Pfam" id="PF24346">
    <property type="entry name" value="DUF7507"/>
    <property type="match status" value="5"/>
</dbReference>
<dbReference type="NCBIfam" id="TIGR01167">
    <property type="entry name" value="LPXTG_anchor"/>
    <property type="match status" value="1"/>
</dbReference>
<feature type="domain" description="DUF7507" evidence="5">
    <location>
        <begin position="499"/>
        <end position="602"/>
    </location>
</feature>